<dbReference type="AlphaFoldDB" id="I2C3P7"/>
<gene>
    <name evidence="2" type="ORF">MUS_1245</name>
</gene>
<name>I2C3P7_BACAY</name>
<proteinExistence type="predicted"/>
<protein>
    <submittedName>
        <fullName evidence="2">Phage related protein</fullName>
    </submittedName>
</protein>
<dbReference type="EMBL" id="CP003332">
    <property type="protein sequence ID" value="AFJ61271.1"/>
    <property type="molecule type" value="Genomic_DNA"/>
</dbReference>
<dbReference type="InterPro" id="IPR057596">
    <property type="entry name" value="RDRP_core"/>
</dbReference>
<accession>I2C3P7</accession>
<dbReference type="Proteomes" id="UP000002878">
    <property type="component" value="Chromosome"/>
</dbReference>
<dbReference type="PATRIC" id="fig|1126211.3.peg.1178"/>
<dbReference type="Pfam" id="PF05183">
    <property type="entry name" value="RdRP"/>
    <property type="match status" value="1"/>
</dbReference>
<dbReference type="KEGG" id="bqy:MUS_1245"/>
<evidence type="ECO:0000259" key="1">
    <source>
        <dbReference type="Pfam" id="PF05183"/>
    </source>
</evidence>
<dbReference type="GO" id="GO:0003968">
    <property type="term" value="F:RNA-directed RNA polymerase activity"/>
    <property type="evidence" value="ECO:0007669"/>
    <property type="project" value="InterPro"/>
</dbReference>
<feature type="domain" description="RDRP core" evidence="1">
    <location>
        <begin position="546"/>
        <end position="780"/>
    </location>
</feature>
<evidence type="ECO:0000313" key="2">
    <source>
        <dbReference type="EMBL" id="AFJ61271.1"/>
    </source>
</evidence>
<sequence length="908" mass="105492">MEDYLLTSRSTEKNKSIYIMSIEACDIYDHMYRGNILKRNYNGEIPYSLESMKLESEGINTFERKKQPNKRVTNDIINLKFKQKVPSAKELIPKLKLHLEDLSEKINQTMSECTVKKCNVYEKERIETKLEKMEKYRTYLQNKLTLAKNGKGEHWEGRKAADLRYLFYENGFTIKTQKYKSKETEEVKYVLYKRSSSKSRTGQCLFIREELYERMISWSRLYLPFKNNQKVDLASLMAYESLVGSSLENTIKIKPENMLIVDDIESEFKWECNIVRTGEDGFLESCEELADVSNSLFDGESLLDTKYFSYGQSMMLLRNHMFKSAAFNTNIQKFLKDNCPPHIDFDSWEIPNMFNEMIKAKDIEFIFTPTSLKALKFSEVIGGKQGMWAHWKQLVSSEGSIFGICKHEKESKRGKDSEGNILQQTSYQMINSFPANKDDIARIASFEKEYILSLKNNDDVFIKYLEESSNEVNANNMFVDLYKKNPNITKTSIFKKYRAKQISKYVDYVKRGKTRLNSDYCVLFGNPIEFLFHSIGKFDVDNAELCLQENEVYTKLFDDGKSVTLLRNPHTSPSNIYVGRNNKKADIDTYFNLTKNIVCVNSVNYPISDILSGSDFDSDTALVVMDETIQSLSESAFGKYKPCLSRIDDDLRPYRLNNKDAAKIDNKLSKSQRAIGETVNLAQLCMSVYWDNKNSNRGETPNHLLKNVDILTVLSGVCIDLAKKYYDIKIEKELKHISKQVMLKEVDNVKKKPLFWVHVSQDSKMKNKVAQYDTPMDYLLIELEQIPRGKKEGKIEFDRLLVKKDSRKGNRKQSARIKSLVTELQNKLIQTKMKQKDHESFIIEEKIISEYTDKIKKLKVKPETMYEILEHVSKSECGSKKTLKINIRLLNALHQSQTETFLAAFKSE</sequence>
<evidence type="ECO:0000313" key="3">
    <source>
        <dbReference type="Proteomes" id="UP000002878"/>
    </source>
</evidence>
<organism evidence="2 3">
    <name type="scientific">Bacillus amyloliquefaciens (strain Y2)</name>
    <name type="common">Bacillus amyloliquefaciens subsp. plantarum (strain B9601-Y2)</name>
    <dbReference type="NCBI Taxonomy" id="1155777"/>
    <lineage>
        <taxon>Bacteria</taxon>
        <taxon>Bacillati</taxon>
        <taxon>Bacillota</taxon>
        <taxon>Bacilli</taxon>
        <taxon>Bacillales</taxon>
        <taxon>Bacillaceae</taxon>
        <taxon>Bacillus</taxon>
        <taxon>Bacillus amyloliquefaciens group</taxon>
    </lineage>
</organism>
<dbReference type="HOGENOM" id="CLU_011113_0_0_9"/>
<reference evidence="2 3" key="1">
    <citation type="journal article" date="2012" name="J. Biotechnol.">
        <title>Genome sequence of the plant growth promoting strain Bacillus amyloliquefaciens subsp. plantarum B9601-Y2 and expression of mersacidin and other secondary metabolites.</title>
        <authorList>
            <person name="He P."/>
            <person name="Hao K."/>
            <person name="Blom J."/>
            <person name="Ruckert C."/>
            <person name="Vater J."/>
            <person name="Mao Z."/>
            <person name="Wu Y."/>
            <person name="Hou M."/>
            <person name="He P."/>
            <person name="He Y."/>
            <person name="Borriss R."/>
        </authorList>
    </citation>
    <scope>NUCLEOTIDE SEQUENCE [LARGE SCALE GENOMIC DNA]</scope>
    <source>
        <strain evidence="2">Y2</strain>
    </source>
</reference>